<protein>
    <submittedName>
        <fullName evidence="3">Similar to Multiple myeloma tumor-associated protein 2 acc. no. Q9BU76</fullName>
    </submittedName>
</protein>
<evidence type="ECO:0000313" key="3">
    <source>
        <dbReference type="EMBL" id="CCX13016.1"/>
    </source>
</evidence>
<gene>
    <name evidence="3" type="ORF">PCON_12609</name>
</gene>
<dbReference type="PANTHER" id="PTHR14580:SF0">
    <property type="entry name" value="MULTIPLE MYELOMA TUMOR-ASSOCIATED PROTEIN 2"/>
    <property type="match status" value="1"/>
</dbReference>
<name>U4LJZ4_PYROM</name>
<feature type="compositionally biased region" description="Basic and acidic residues" evidence="1">
    <location>
        <begin position="132"/>
        <end position="166"/>
    </location>
</feature>
<accession>U4LJZ4</accession>
<feature type="region of interest" description="Disordered" evidence="1">
    <location>
        <begin position="95"/>
        <end position="166"/>
    </location>
</feature>
<evidence type="ECO:0000313" key="4">
    <source>
        <dbReference type="Proteomes" id="UP000018144"/>
    </source>
</evidence>
<dbReference type="AlphaFoldDB" id="U4LJZ4"/>
<organism evidence="3 4">
    <name type="scientific">Pyronema omphalodes (strain CBS 100304)</name>
    <name type="common">Pyronema confluens</name>
    <dbReference type="NCBI Taxonomy" id="1076935"/>
    <lineage>
        <taxon>Eukaryota</taxon>
        <taxon>Fungi</taxon>
        <taxon>Dikarya</taxon>
        <taxon>Ascomycota</taxon>
        <taxon>Pezizomycotina</taxon>
        <taxon>Pezizomycetes</taxon>
        <taxon>Pezizales</taxon>
        <taxon>Pyronemataceae</taxon>
        <taxon>Pyronema</taxon>
    </lineage>
</organism>
<dbReference type="Proteomes" id="UP000018144">
    <property type="component" value="Unassembled WGS sequence"/>
</dbReference>
<feature type="compositionally biased region" description="Basic and acidic residues" evidence="1">
    <location>
        <begin position="95"/>
        <end position="112"/>
    </location>
</feature>
<dbReference type="OrthoDB" id="5390672at2759"/>
<evidence type="ECO:0000256" key="1">
    <source>
        <dbReference type="SAM" id="MobiDB-lite"/>
    </source>
</evidence>
<dbReference type="OMA" id="DLEWWSK"/>
<evidence type="ECO:0000259" key="2">
    <source>
        <dbReference type="Pfam" id="PF10159"/>
    </source>
</evidence>
<dbReference type="eggNOG" id="KOG4520">
    <property type="taxonomic scope" value="Eukaryota"/>
</dbReference>
<dbReference type="Pfam" id="PF10159">
    <property type="entry name" value="MMtag"/>
    <property type="match status" value="1"/>
</dbReference>
<reference evidence="3 4" key="1">
    <citation type="journal article" date="2013" name="PLoS Genet.">
        <title>The genome and development-dependent transcriptomes of Pyronema confluens: a window into fungal evolution.</title>
        <authorList>
            <person name="Traeger S."/>
            <person name="Altegoer F."/>
            <person name="Freitag M."/>
            <person name="Gabaldon T."/>
            <person name="Kempken F."/>
            <person name="Kumar A."/>
            <person name="Marcet-Houben M."/>
            <person name="Poggeler S."/>
            <person name="Stajich J.E."/>
            <person name="Nowrousian M."/>
        </authorList>
    </citation>
    <scope>NUCLEOTIDE SEQUENCE [LARGE SCALE GENOMIC DNA]</scope>
    <source>
        <strain evidence="4">CBS 100304</strain>
        <tissue evidence="3">Vegetative mycelium</tissue>
    </source>
</reference>
<dbReference type="InterPro" id="IPR019315">
    <property type="entry name" value="MMTA2_N"/>
</dbReference>
<dbReference type="EMBL" id="HF935761">
    <property type="protein sequence ID" value="CCX13016.1"/>
    <property type="molecule type" value="Genomic_DNA"/>
</dbReference>
<sequence>MDLLSGLRKGDSSRGGRAEFSWDAVKEDKDRENYLGHSLMAPVGRWQRGKDLTWYSKAGGGDADAEEQRKEEIRRIKEAEQDALAAALGYPVQMRRESLDQKDVERAIKDARGDDDEEGKGVGFGKSGVAALEREERPRADRAMGERERGERSREGRPREERKPLP</sequence>
<dbReference type="PANTHER" id="PTHR14580">
    <property type="entry name" value="MULTIPLE MYELOMA TUMOR-ASSOCIATED PROTEIN 2 FAMILY MEMBER"/>
    <property type="match status" value="1"/>
</dbReference>
<proteinExistence type="predicted"/>
<feature type="domain" description="Multiple myeloma tumor-associated protein 2-like N-terminal" evidence="2">
    <location>
        <begin position="13"/>
        <end position="89"/>
    </location>
</feature>
<keyword evidence="4" id="KW-1185">Reference proteome</keyword>
<dbReference type="InterPro" id="IPR039207">
    <property type="entry name" value="MMTAG2-like"/>
</dbReference>